<organism evidence="3 4">
    <name type="scientific">Labrys miyagiensis</name>
    <dbReference type="NCBI Taxonomy" id="346912"/>
    <lineage>
        <taxon>Bacteria</taxon>
        <taxon>Pseudomonadati</taxon>
        <taxon>Pseudomonadota</taxon>
        <taxon>Alphaproteobacteria</taxon>
        <taxon>Hyphomicrobiales</taxon>
        <taxon>Xanthobacteraceae</taxon>
        <taxon>Labrys</taxon>
    </lineage>
</organism>
<keyword evidence="4" id="KW-1185">Reference proteome</keyword>
<dbReference type="InterPro" id="IPR036188">
    <property type="entry name" value="FAD/NAD-bd_sf"/>
</dbReference>
<evidence type="ECO:0000256" key="1">
    <source>
        <dbReference type="ARBA" id="ARBA00023002"/>
    </source>
</evidence>
<dbReference type="PANTHER" id="PTHR43747:SF5">
    <property type="entry name" value="FAD-BINDING DOMAIN-CONTAINING PROTEIN"/>
    <property type="match status" value="1"/>
</dbReference>
<dbReference type="Gene3D" id="3.50.50.60">
    <property type="entry name" value="FAD/NAD(P)-binding domain"/>
    <property type="match status" value="1"/>
</dbReference>
<dbReference type="PANTHER" id="PTHR43747">
    <property type="entry name" value="FAD-BINDING PROTEIN"/>
    <property type="match status" value="1"/>
</dbReference>
<accession>A0ABQ6CCF7</accession>
<dbReference type="InterPro" id="IPR050816">
    <property type="entry name" value="Flavin-dep_Halogenase_NPB"/>
</dbReference>
<reference evidence="4" key="1">
    <citation type="journal article" date="2019" name="Int. J. Syst. Evol. Microbiol.">
        <title>The Global Catalogue of Microorganisms (GCM) 10K type strain sequencing project: providing services to taxonomists for standard genome sequencing and annotation.</title>
        <authorList>
            <consortium name="The Broad Institute Genomics Platform"/>
            <consortium name="The Broad Institute Genome Sequencing Center for Infectious Disease"/>
            <person name="Wu L."/>
            <person name="Ma J."/>
        </authorList>
    </citation>
    <scope>NUCLEOTIDE SEQUENCE [LARGE SCALE GENOMIC DNA]</scope>
    <source>
        <strain evidence="4">NBRC 101365</strain>
    </source>
</reference>
<dbReference type="SUPFAM" id="SSF51905">
    <property type="entry name" value="FAD/NAD(P)-binding domain"/>
    <property type="match status" value="1"/>
</dbReference>
<dbReference type="Pfam" id="PF04820">
    <property type="entry name" value="Trp_halogenase"/>
    <property type="match status" value="1"/>
</dbReference>
<proteinExistence type="predicted"/>
<sequence>MHPGIEPLLHQLGVADRLAGVTGARHPGIWIEWGGPRRFEAFGGDAGGPWHGSQFWRADFDALLLTRAGETGVEVHQPCAAAGVLMSEGIVEGIETAAGPISARMVVDASGAARWLGRALDVSSPPRSPRLIARYGYGEGSCPAYDDAPSLVGDASGWTWTARVRPRLYQWTRVSFGGPPPSDWVPPHLLGLTPRGRSRGADVTWRMAAKAAGPGWFMVGDAAASLDPTSSHGVLKAVMTGMAAGHLIAAVLRGKAPPEDAGDAYHQWLAGWFSTDAAHLVRFYSELANFADNCVFQDFRGPGGVTPPRPGP</sequence>
<keyword evidence="1" id="KW-0560">Oxidoreductase</keyword>
<evidence type="ECO:0000256" key="2">
    <source>
        <dbReference type="ARBA" id="ARBA00023033"/>
    </source>
</evidence>
<dbReference type="Proteomes" id="UP001156882">
    <property type="component" value="Unassembled WGS sequence"/>
</dbReference>
<evidence type="ECO:0008006" key="5">
    <source>
        <dbReference type="Google" id="ProtNLM"/>
    </source>
</evidence>
<dbReference type="InterPro" id="IPR006905">
    <property type="entry name" value="Flavin_halogenase"/>
</dbReference>
<keyword evidence="2" id="KW-0503">Monooxygenase</keyword>
<comment type="caution">
    <text evidence="3">The sequence shown here is derived from an EMBL/GenBank/DDBJ whole genome shotgun (WGS) entry which is preliminary data.</text>
</comment>
<name>A0ABQ6CCF7_9HYPH</name>
<gene>
    <name evidence="3" type="ORF">GCM10007874_08400</name>
</gene>
<evidence type="ECO:0000313" key="4">
    <source>
        <dbReference type="Proteomes" id="UP001156882"/>
    </source>
</evidence>
<protein>
    <recommendedName>
        <fullName evidence="5">Tryptophan halogenase</fullName>
    </recommendedName>
</protein>
<dbReference type="EMBL" id="BSPC01000006">
    <property type="protein sequence ID" value="GLS17825.1"/>
    <property type="molecule type" value="Genomic_DNA"/>
</dbReference>
<evidence type="ECO:0000313" key="3">
    <source>
        <dbReference type="EMBL" id="GLS17825.1"/>
    </source>
</evidence>